<dbReference type="Gene3D" id="3.30.70.270">
    <property type="match status" value="1"/>
</dbReference>
<dbReference type="Proteomes" id="UP000257109">
    <property type="component" value="Unassembled WGS sequence"/>
</dbReference>
<gene>
    <name evidence="3" type="ORF">CR513_27599</name>
</gene>
<reference evidence="3" key="1">
    <citation type="submission" date="2018-05" db="EMBL/GenBank/DDBJ databases">
        <title>Draft genome of Mucuna pruriens seed.</title>
        <authorList>
            <person name="Nnadi N.E."/>
            <person name="Vos R."/>
            <person name="Hasami M.H."/>
            <person name="Devisetty U.K."/>
            <person name="Aguiy J.C."/>
        </authorList>
    </citation>
    <scope>NUCLEOTIDE SEQUENCE [LARGE SCALE GENOMIC DNA]</scope>
    <source>
        <strain evidence="3">JCA_2017</strain>
    </source>
</reference>
<dbReference type="STRING" id="157652.A0A371GIY8"/>
<dbReference type="AlphaFoldDB" id="A0A371GIY8"/>
<dbReference type="OrthoDB" id="1928766at2759"/>
<keyword evidence="1" id="KW-0472">Membrane</keyword>
<dbReference type="InterPro" id="IPR053134">
    <property type="entry name" value="RNA-dir_DNA_polymerase"/>
</dbReference>
<keyword evidence="4" id="KW-1185">Reference proteome</keyword>
<dbReference type="PANTHER" id="PTHR24559:SF444">
    <property type="entry name" value="REVERSE TRANSCRIPTASE DOMAIN-CONTAINING PROTEIN"/>
    <property type="match status" value="1"/>
</dbReference>
<name>A0A371GIY8_MUCPR</name>
<feature type="transmembrane region" description="Helical" evidence="1">
    <location>
        <begin position="191"/>
        <end position="211"/>
    </location>
</feature>
<dbReference type="CDD" id="cd01647">
    <property type="entry name" value="RT_LTR"/>
    <property type="match status" value="1"/>
</dbReference>
<evidence type="ECO:0000259" key="2">
    <source>
        <dbReference type="Pfam" id="PF00078"/>
    </source>
</evidence>
<accession>A0A371GIY8</accession>
<dbReference type="EMBL" id="QJKJ01005380">
    <property type="protein sequence ID" value="RDX90528.1"/>
    <property type="molecule type" value="Genomic_DNA"/>
</dbReference>
<organism evidence="3 4">
    <name type="scientific">Mucuna pruriens</name>
    <name type="common">Velvet bean</name>
    <name type="synonym">Dolichos pruriens</name>
    <dbReference type="NCBI Taxonomy" id="157652"/>
    <lineage>
        <taxon>Eukaryota</taxon>
        <taxon>Viridiplantae</taxon>
        <taxon>Streptophyta</taxon>
        <taxon>Embryophyta</taxon>
        <taxon>Tracheophyta</taxon>
        <taxon>Spermatophyta</taxon>
        <taxon>Magnoliopsida</taxon>
        <taxon>eudicotyledons</taxon>
        <taxon>Gunneridae</taxon>
        <taxon>Pentapetalae</taxon>
        <taxon>rosids</taxon>
        <taxon>fabids</taxon>
        <taxon>Fabales</taxon>
        <taxon>Fabaceae</taxon>
        <taxon>Papilionoideae</taxon>
        <taxon>50 kb inversion clade</taxon>
        <taxon>NPAAA clade</taxon>
        <taxon>indigoferoid/millettioid clade</taxon>
        <taxon>Phaseoleae</taxon>
        <taxon>Mucuna</taxon>
    </lineage>
</organism>
<dbReference type="InterPro" id="IPR000477">
    <property type="entry name" value="RT_dom"/>
</dbReference>
<dbReference type="Gene3D" id="3.10.10.10">
    <property type="entry name" value="HIV Type 1 Reverse Transcriptase, subunit A, domain 1"/>
    <property type="match status" value="1"/>
</dbReference>
<evidence type="ECO:0000256" key="1">
    <source>
        <dbReference type="SAM" id="Phobius"/>
    </source>
</evidence>
<proteinExistence type="predicted"/>
<sequence length="216" mass="24460">MVKKANGKWRMCTDYTDLNKVCLKDPYPLPNIDRLVDSVSGFKFLSFMDAYSWYNQIKMHPDDEEKTAFITDSRVFCHKVMSFGLKNAGATYLIQVRIISAHPPLPVGLLHHDHVGQPLWPTTNNLPVSLIAFLFSSPCFRFFYMIGWASCTIDNRWLMKFGSIPGISSGAQANTSRFCCKQRVRSASCSLVIIVPIFVFWTSCKPIWISLSSSIG</sequence>
<keyword evidence="1" id="KW-0812">Transmembrane</keyword>
<feature type="domain" description="Reverse transcriptase" evidence="2">
    <location>
        <begin position="2"/>
        <end position="99"/>
    </location>
</feature>
<evidence type="ECO:0000313" key="4">
    <source>
        <dbReference type="Proteomes" id="UP000257109"/>
    </source>
</evidence>
<dbReference type="PANTHER" id="PTHR24559">
    <property type="entry name" value="TRANSPOSON TY3-I GAG-POL POLYPROTEIN"/>
    <property type="match status" value="1"/>
</dbReference>
<evidence type="ECO:0000313" key="3">
    <source>
        <dbReference type="EMBL" id="RDX90528.1"/>
    </source>
</evidence>
<protein>
    <recommendedName>
        <fullName evidence="2">Reverse transcriptase domain-containing protein</fullName>
    </recommendedName>
</protein>
<dbReference type="Pfam" id="PF00078">
    <property type="entry name" value="RVT_1"/>
    <property type="match status" value="1"/>
</dbReference>
<dbReference type="InterPro" id="IPR043502">
    <property type="entry name" value="DNA/RNA_pol_sf"/>
</dbReference>
<keyword evidence="1" id="KW-1133">Transmembrane helix</keyword>
<dbReference type="InterPro" id="IPR043128">
    <property type="entry name" value="Rev_trsase/Diguanyl_cyclase"/>
</dbReference>
<dbReference type="SUPFAM" id="SSF56672">
    <property type="entry name" value="DNA/RNA polymerases"/>
    <property type="match status" value="1"/>
</dbReference>
<comment type="caution">
    <text evidence="3">The sequence shown here is derived from an EMBL/GenBank/DDBJ whole genome shotgun (WGS) entry which is preliminary data.</text>
</comment>
<feature type="non-terminal residue" evidence="3">
    <location>
        <position position="1"/>
    </location>
</feature>